<feature type="compositionally biased region" description="Basic residues" evidence="1">
    <location>
        <begin position="135"/>
        <end position="148"/>
    </location>
</feature>
<feature type="compositionally biased region" description="Gly residues" evidence="1">
    <location>
        <begin position="206"/>
        <end position="224"/>
    </location>
</feature>
<feature type="region of interest" description="Disordered" evidence="1">
    <location>
        <begin position="61"/>
        <end position="81"/>
    </location>
</feature>
<evidence type="ECO:0000313" key="2">
    <source>
        <dbReference type="EMBL" id="CAD9086199.1"/>
    </source>
</evidence>
<feature type="region of interest" description="Disordered" evidence="1">
    <location>
        <begin position="115"/>
        <end position="326"/>
    </location>
</feature>
<feature type="compositionally biased region" description="Polar residues" evidence="1">
    <location>
        <begin position="171"/>
        <end position="186"/>
    </location>
</feature>
<protein>
    <submittedName>
        <fullName evidence="2">Uncharacterized protein</fullName>
    </submittedName>
</protein>
<dbReference type="AlphaFoldDB" id="A0A7S1KU61"/>
<feature type="compositionally biased region" description="Polar residues" evidence="1">
    <location>
        <begin position="255"/>
        <end position="265"/>
    </location>
</feature>
<feature type="compositionally biased region" description="Basic and acidic residues" evidence="1">
    <location>
        <begin position="149"/>
        <end position="160"/>
    </location>
</feature>
<sequence length="326" mass="36040">MKAPTVFEGASFERDFVLAEHKVDLHLKVMLHKTHNEGRIKYITLTNNRFVKGSSSIPNLSVSSSSETLGRGGVMEDEPSIDDARDEKKAEFAFGKRSQSLIQPKRARSRSLVQSLTKKTSHQKANMKSLLRIKTDRKKRKSYKHREKTLHSIDTGDFKHGTSLVGATPPFTRQRSRSMLAQPQFDTNEETSPVAPLSPLVFQRSSGGGAIGGKNAGSGSGGSNTGQKSSSKSKPGRSRSKSLRYDPPSLHDFQMSPNGTTSPQSFALPALTPPSPRPKNSGRPFDASGSRDSGEDSEEWRADDRRKHHSVQLPLLRYGTRRHTYE</sequence>
<evidence type="ECO:0000256" key="1">
    <source>
        <dbReference type="SAM" id="MobiDB-lite"/>
    </source>
</evidence>
<feature type="compositionally biased region" description="Polar residues" evidence="1">
    <location>
        <begin position="115"/>
        <end position="126"/>
    </location>
</feature>
<dbReference type="EMBL" id="HBGD01011438">
    <property type="protein sequence ID" value="CAD9086199.1"/>
    <property type="molecule type" value="Transcribed_RNA"/>
</dbReference>
<name>A0A7S1KU61_9EUKA</name>
<gene>
    <name evidence="2" type="ORF">PCOS0759_LOCUS9453</name>
</gene>
<reference evidence="2" key="1">
    <citation type="submission" date="2021-01" db="EMBL/GenBank/DDBJ databases">
        <authorList>
            <person name="Corre E."/>
            <person name="Pelletier E."/>
            <person name="Niang G."/>
            <person name="Scheremetjew M."/>
            <person name="Finn R."/>
            <person name="Kale V."/>
            <person name="Holt S."/>
            <person name="Cochrane G."/>
            <person name="Meng A."/>
            <person name="Brown T."/>
            <person name="Cohen L."/>
        </authorList>
    </citation>
    <scope>NUCLEOTIDE SEQUENCE</scope>
    <source>
        <strain evidence="2">WS</strain>
    </source>
</reference>
<proteinExistence type="predicted"/>
<accession>A0A7S1KU61</accession>
<organism evidence="2">
    <name type="scientific">Percolomonas cosmopolitus</name>
    <dbReference type="NCBI Taxonomy" id="63605"/>
    <lineage>
        <taxon>Eukaryota</taxon>
        <taxon>Discoba</taxon>
        <taxon>Heterolobosea</taxon>
        <taxon>Tetramitia</taxon>
        <taxon>Eutetramitia</taxon>
        <taxon>Percolomonadidae</taxon>
        <taxon>Percolomonas</taxon>
    </lineage>
</organism>